<feature type="compositionally biased region" description="Polar residues" evidence="1">
    <location>
        <begin position="697"/>
        <end position="707"/>
    </location>
</feature>
<proteinExistence type="predicted"/>
<organism evidence="3 4">
    <name type="scientific">Penicillium angulare</name>
    <dbReference type="NCBI Taxonomy" id="116970"/>
    <lineage>
        <taxon>Eukaryota</taxon>
        <taxon>Fungi</taxon>
        <taxon>Dikarya</taxon>
        <taxon>Ascomycota</taxon>
        <taxon>Pezizomycotina</taxon>
        <taxon>Eurotiomycetes</taxon>
        <taxon>Eurotiomycetidae</taxon>
        <taxon>Eurotiales</taxon>
        <taxon>Aspergillaceae</taxon>
        <taxon>Penicillium</taxon>
    </lineage>
</organism>
<dbReference type="Gene3D" id="3.40.50.410">
    <property type="entry name" value="von Willebrand factor, type A domain"/>
    <property type="match status" value="1"/>
</dbReference>
<protein>
    <recommendedName>
        <fullName evidence="2">VWFA domain-containing protein</fullName>
    </recommendedName>
</protein>
<dbReference type="SUPFAM" id="SSF53300">
    <property type="entry name" value="vWA-like"/>
    <property type="match status" value="1"/>
</dbReference>
<accession>A0A9W9G7A7</accession>
<sequence length="817" mass="92593">MDKYNHHRPPSSVRSSPNTSSFHHVASTVTPPASPPSYPSHPPASYPLSPPSTRASIASVKTNTTNPENETRNDNGNEPRKPHTNTIIEAANVRAQDEQDMQNMLHNVQLSCQIWNAEIEPEHETTDLCDCAVHKYYKKKIDRLEVQELWSKAVLYPGEKSYHDCTHLRLFNNNPYSTEIISPYGFSGVTLSGIARADPQYHAEFLHQTIALNTTLNAKAKIAVQALEPSFNIWELEQLETLVKNMSAPRATTNDDPHDHKLSKRATFKKALSVKTSDERAAGKIKKKFSGGFELRQAILKEENGRWQKQCDREVVQSYQQMMDISTQVAELRKNNPLQYLHLLRAGYFEPIPMEWTQDLQASTPLRFSIDAAVGWRGITPAWRGYENTAEERLYWVLSHRDGGGVVIKPDIVSALDTARARMASAVEIPPAYHSPDDTCHAQNTSQGYSKQVKNDFRSWSDALSRTDETMILLDVSGSMEFSPARPKYTKYLITGFSKVGQPKNKDLAKAIISRFIDAMQTFSNSSHGYPLVTFSNQARDLGLVNRWSINQTWGNVQFGGRTRLMTGWSKIKQLHFQKHSETANYHPIYGWQAGPETPSLRLVLILDGEANDMDEFELDLLGLPWAYVTIFLIGVEGSLSHHRHANRLQRISEINPRISFVEAQGNISERFVLHELLKRHLGRDIPMSELRDLEQSTAELPSPQQIRQERPPSDVVQVEQAPVELPSLEETRHWQVRQQHGSATQLLELRADRDPIELPATETLSISPTSRRYSPFPPPDRPLPPLPSIPPLQRPRPLHPERSPQGPPPPYFENIR</sequence>
<keyword evidence="4" id="KW-1185">Reference proteome</keyword>
<feature type="domain" description="VWFA" evidence="2">
    <location>
        <begin position="469"/>
        <end position="682"/>
    </location>
</feature>
<reference evidence="3" key="1">
    <citation type="submission" date="2022-11" db="EMBL/GenBank/DDBJ databases">
        <authorList>
            <person name="Petersen C."/>
        </authorList>
    </citation>
    <scope>NUCLEOTIDE SEQUENCE</scope>
    <source>
        <strain evidence="3">IBT 30069</strain>
    </source>
</reference>
<name>A0A9W9G7A7_9EURO</name>
<feature type="compositionally biased region" description="Pro residues" evidence="1">
    <location>
        <begin position="776"/>
        <end position="795"/>
    </location>
</feature>
<evidence type="ECO:0000313" key="4">
    <source>
        <dbReference type="Proteomes" id="UP001149165"/>
    </source>
</evidence>
<dbReference type="InterPro" id="IPR036465">
    <property type="entry name" value="vWFA_dom_sf"/>
</dbReference>
<feature type="region of interest" description="Disordered" evidence="1">
    <location>
        <begin position="750"/>
        <end position="817"/>
    </location>
</feature>
<dbReference type="OrthoDB" id="2142598at2759"/>
<evidence type="ECO:0000259" key="2">
    <source>
        <dbReference type="PROSITE" id="PS50234"/>
    </source>
</evidence>
<evidence type="ECO:0000256" key="1">
    <source>
        <dbReference type="SAM" id="MobiDB-lite"/>
    </source>
</evidence>
<feature type="compositionally biased region" description="Low complexity" evidence="1">
    <location>
        <begin position="10"/>
        <end position="21"/>
    </location>
</feature>
<comment type="caution">
    <text evidence="3">The sequence shown here is derived from an EMBL/GenBank/DDBJ whole genome shotgun (WGS) entry which is preliminary data.</text>
</comment>
<dbReference type="Proteomes" id="UP001149165">
    <property type="component" value="Unassembled WGS sequence"/>
</dbReference>
<dbReference type="InterPro" id="IPR002035">
    <property type="entry name" value="VWF_A"/>
</dbReference>
<dbReference type="AlphaFoldDB" id="A0A9W9G7A7"/>
<feature type="compositionally biased region" description="Pro residues" evidence="1">
    <location>
        <begin position="806"/>
        <end position="817"/>
    </location>
</feature>
<dbReference type="CDD" id="cd00198">
    <property type="entry name" value="vWFA"/>
    <property type="match status" value="1"/>
</dbReference>
<gene>
    <name evidence="3" type="ORF">N7456_001742</name>
</gene>
<reference evidence="3" key="2">
    <citation type="journal article" date="2023" name="IMA Fungus">
        <title>Comparative genomic study of the Penicillium genus elucidates a diverse pangenome and 15 lateral gene transfer events.</title>
        <authorList>
            <person name="Petersen C."/>
            <person name="Sorensen T."/>
            <person name="Nielsen M.R."/>
            <person name="Sondergaard T.E."/>
            <person name="Sorensen J.L."/>
            <person name="Fitzpatrick D.A."/>
            <person name="Frisvad J.C."/>
            <person name="Nielsen K.L."/>
        </authorList>
    </citation>
    <scope>NUCLEOTIDE SEQUENCE</scope>
    <source>
        <strain evidence="3">IBT 30069</strain>
    </source>
</reference>
<feature type="region of interest" description="Disordered" evidence="1">
    <location>
        <begin position="697"/>
        <end position="717"/>
    </location>
</feature>
<dbReference type="EMBL" id="JAPQKH010000002">
    <property type="protein sequence ID" value="KAJ5113208.1"/>
    <property type="molecule type" value="Genomic_DNA"/>
</dbReference>
<feature type="compositionally biased region" description="Pro residues" evidence="1">
    <location>
        <begin position="32"/>
        <end position="50"/>
    </location>
</feature>
<feature type="compositionally biased region" description="Basic and acidic residues" evidence="1">
    <location>
        <begin position="69"/>
        <end position="81"/>
    </location>
</feature>
<feature type="region of interest" description="Disordered" evidence="1">
    <location>
        <begin position="1"/>
        <end position="83"/>
    </location>
</feature>
<dbReference type="PROSITE" id="PS50234">
    <property type="entry name" value="VWFA"/>
    <property type="match status" value="1"/>
</dbReference>
<evidence type="ECO:0000313" key="3">
    <source>
        <dbReference type="EMBL" id="KAJ5113208.1"/>
    </source>
</evidence>